<dbReference type="InterPro" id="IPR035992">
    <property type="entry name" value="Ricin_B-like_lectins"/>
</dbReference>
<name>S7MDM6_MYOBR</name>
<accession>S7MDM6</accession>
<dbReference type="PROSITE" id="PS50231">
    <property type="entry name" value="RICIN_B_LECTIN"/>
    <property type="match status" value="1"/>
</dbReference>
<keyword evidence="1" id="KW-0808">Transferase</keyword>
<dbReference type="SUPFAM" id="SSF50370">
    <property type="entry name" value="Ricin B-like lectins"/>
    <property type="match status" value="1"/>
</dbReference>
<keyword evidence="2" id="KW-1185">Reference proteome</keyword>
<sequence>MKCHGLGGSQQWAFGKSNQLSQVSVGQCLRVADPLGHNGYIAMAICDTPLSNGIWKAKVNVMAGMVIHHACPAMGTPREMSRGESRYTVHVGAPSEHQVKYMSPRW</sequence>
<dbReference type="Proteomes" id="UP000052978">
    <property type="component" value="Unassembled WGS sequence"/>
</dbReference>
<organism evidence="1 2">
    <name type="scientific">Myotis brandtii</name>
    <name type="common">Brandt's bat</name>
    <dbReference type="NCBI Taxonomy" id="109478"/>
    <lineage>
        <taxon>Eukaryota</taxon>
        <taxon>Metazoa</taxon>
        <taxon>Chordata</taxon>
        <taxon>Craniata</taxon>
        <taxon>Vertebrata</taxon>
        <taxon>Euteleostomi</taxon>
        <taxon>Mammalia</taxon>
        <taxon>Eutheria</taxon>
        <taxon>Laurasiatheria</taxon>
        <taxon>Chiroptera</taxon>
        <taxon>Yangochiroptera</taxon>
        <taxon>Vespertilionidae</taxon>
        <taxon>Myotis</taxon>
    </lineage>
</organism>
<dbReference type="AlphaFoldDB" id="S7MDM6"/>
<evidence type="ECO:0000313" key="1">
    <source>
        <dbReference type="EMBL" id="EPQ01826.1"/>
    </source>
</evidence>
<evidence type="ECO:0000313" key="2">
    <source>
        <dbReference type="Proteomes" id="UP000052978"/>
    </source>
</evidence>
<protein>
    <submittedName>
        <fullName evidence="1">Polypeptide N-acetylgalactosaminyltransferase 11</fullName>
    </submittedName>
</protein>
<dbReference type="EMBL" id="KE161106">
    <property type="protein sequence ID" value="EPQ01826.1"/>
    <property type="molecule type" value="Genomic_DNA"/>
</dbReference>
<proteinExistence type="predicted"/>
<dbReference type="Gene3D" id="2.80.10.50">
    <property type="match status" value="1"/>
</dbReference>
<dbReference type="GO" id="GO:0016740">
    <property type="term" value="F:transferase activity"/>
    <property type="evidence" value="ECO:0007669"/>
    <property type="project" value="UniProtKB-KW"/>
</dbReference>
<gene>
    <name evidence="1" type="ORF">D623_10033625</name>
</gene>
<reference evidence="1 2" key="1">
    <citation type="journal article" date="2013" name="Nat. Commun.">
        <title>Genome analysis reveals insights into physiology and longevity of the Brandt's bat Myotis brandtii.</title>
        <authorList>
            <person name="Seim I."/>
            <person name="Fang X."/>
            <person name="Xiong Z."/>
            <person name="Lobanov A.V."/>
            <person name="Huang Z."/>
            <person name="Ma S."/>
            <person name="Feng Y."/>
            <person name="Turanov A.A."/>
            <person name="Zhu Y."/>
            <person name="Lenz T.L."/>
            <person name="Gerashchenko M.V."/>
            <person name="Fan D."/>
            <person name="Hee Yim S."/>
            <person name="Yao X."/>
            <person name="Jordan D."/>
            <person name="Xiong Y."/>
            <person name="Ma Y."/>
            <person name="Lyapunov A.N."/>
            <person name="Chen G."/>
            <person name="Kulakova O.I."/>
            <person name="Sun Y."/>
            <person name="Lee S.G."/>
            <person name="Bronson R.T."/>
            <person name="Moskalev A.A."/>
            <person name="Sunyaev S.R."/>
            <person name="Zhang G."/>
            <person name="Krogh A."/>
            <person name="Wang J."/>
            <person name="Gladyshev V.N."/>
        </authorList>
    </citation>
    <scope>NUCLEOTIDE SEQUENCE [LARGE SCALE GENOMIC DNA]</scope>
</reference>